<comment type="caution">
    <text evidence="2">The sequence shown here is derived from an EMBL/GenBank/DDBJ whole genome shotgun (WGS) entry which is preliminary data.</text>
</comment>
<feature type="transmembrane region" description="Helical" evidence="1">
    <location>
        <begin position="328"/>
        <end position="349"/>
    </location>
</feature>
<gene>
    <name evidence="2" type="ORF">CFY86_18015</name>
</gene>
<keyword evidence="1" id="KW-0472">Membrane</keyword>
<feature type="transmembrane region" description="Helical" evidence="1">
    <location>
        <begin position="361"/>
        <end position="390"/>
    </location>
</feature>
<evidence type="ECO:0000313" key="3">
    <source>
        <dbReference type="Proteomes" id="UP000229713"/>
    </source>
</evidence>
<feature type="transmembrane region" description="Helical" evidence="1">
    <location>
        <begin position="90"/>
        <end position="108"/>
    </location>
</feature>
<organism evidence="2 3">
    <name type="scientific">Raoultella ornithinolytica</name>
    <name type="common">Klebsiella ornithinolytica</name>
    <dbReference type="NCBI Taxonomy" id="54291"/>
    <lineage>
        <taxon>Bacteria</taxon>
        <taxon>Pseudomonadati</taxon>
        <taxon>Pseudomonadota</taxon>
        <taxon>Gammaproteobacteria</taxon>
        <taxon>Enterobacterales</taxon>
        <taxon>Enterobacteriaceae</taxon>
        <taxon>Klebsiella/Raoultella group</taxon>
        <taxon>Raoultella</taxon>
    </lineage>
</organism>
<keyword evidence="1" id="KW-0812">Transmembrane</keyword>
<dbReference type="RefSeq" id="WP_099843934.1">
    <property type="nucleotide sequence ID" value="NZ_CAKNCK010000001.1"/>
</dbReference>
<evidence type="ECO:0000256" key="1">
    <source>
        <dbReference type="SAM" id="Phobius"/>
    </source>
</evidence>
<feature type="transmembrane region" description="Helical" evidence="1">
    <location>
        <begin position="7"/>
        <end position="24"/>
    </location>
</feature>
<dbReference type="Proteomes" id="UP000229713">
    <property type="component" value="Unassembled WGS sequence"/>
</dbReference>
<dbReference type="AlphaFoldDB" id="A0A855EZ36"/>
<evidence type="ECO:0000313" key="2">
    <source>
        <dbReference type="EMBL" id="PIK83014.1"/>
    </source>
</evidence>
<proteinExistence type="predicted"/>
<reference evidence="2 3" key="1">
    <citation type="submission" date="2017-07" db="EMBL/GenBank/DDBJ databases">
        <title>Raoultella ornithinolytica strain HH3 draft genome.</title>
        <authorList>
            <person name="Duceppe M.-O."/>
            <person name="Huang H."/>
            <person name="Phipps-Todd B."/>
        </authorList>
    </citation>
    <scope>NUCLEOTIDE SEQUENCE [LARGE SCALE GENOMIC DNA]</scope>
    <source>
        <strain evidence="2 3">HH3</strain>
    </source>
</reference>
<feature type="transmembrane region" description="Helical" evidence="1">
    <location>
        <begin position="36"/>
        <end position="54"/>
    </location>
</feature>
<dbReference type="EMBL" id="NKYI01000025">
    <property type="protein sequence ID" value="PIK83014.1"/>
    <property type="molecule type" value="Genomic_DNA"/>
</dbReference>
<name>A0A855EZ36_RAOOR</name>
<protein>
    <submittedName>
        <fullName evidence="2">Uncharacterized protein</fullName>
    </submittedName>
</protein>
<feature type="transmembrane region" description="Helical" evidence="1">
    <location>
        <begin position="157"/>
        <end position="177"/>
    </location>
</feature>
<accession>A0A855EZ36</accession>
<feature type="transmembrane region" description="Helical" evidence="1">
    <location>
        <begin position="224"/>
        <end position="244"/>
    </location>
</feature>
<feature type="transmembrane region" description="Helical" evidence="1">
    <location>
        <begin position="189"/>
        <end position="218"/>
    </location>
</feature>
<feature type="transmembrane region" description="Helical" evidence="1">
    <location>
        <begin position="120"/>
        <end position="137"/>
    </location>
</feature>
<sequence length="403" mass="46843">MTLNKRTLGLLLIFSFPVCLYQMFNIIWIDKQIAKLLYFVILTIVIIYVFPNLFRIKKNSKYEVPLRFLFITMWISIACALLFWGQDVILSYRSSATYFGIVFFFLLMKEKPDIAVIEKLIWFYCIVFIILWLYGMLKAPQIIYAIDAETTMDNSRGIFRLALPGRGFLILGFFVAVSKYIESKKNKWALIFSILFVFIVFQVTRQIIIFSFLVSSIYILRKSKVALCVLFLSALFIVFSDSFIKVNDDSIIGKMVNLSTEQASSQSTGDKNIRLLEYEYFLTHYSKNIITDIFGNGVPHFTSSYGLKEINIREQFAYFMSDVGYAEIFVRFGISGILLYLIIFTRVAMQNVSKEYMYAKLFVIYLALANVTASWVFQDVLPLCICLYVLERCNLQQKSVEKI</sequence>
<feature type="transmembrane region" description="Helical" evidence="1">
    <location>
        <begin position="66"/>
        <end position="84"/>
    </location>
</feature>
<keyword evidence="1" id="KW-1133">Transmembrane helix</keyword>